<proteinExistence type="predicted"/>
<keyword evidence="2" id="KW-1185">Reference proteome</keyword>
<dbReference type="RefSeq" id="WP_268610856.1">
    <property type="nucleotide sequence ID" value="NZ_CP113797.1"/>
</dbReference>
<dbReference type="AlphaFoldDB" id="A0A9E8ZGR6"/>
<accession>A0A9E8ZGR6</accession>
<protein>
    <submittedName>
        <fullName evidence="1">Uncharacterized protein</fullName>
    </submittedName>
</protein>
<name>A0A9E8ZGR6_9CYAN</name>
<organism evidence="1 2">
    <name type="scientific">Thermocoleostomius sinensis A174</name>
    <dbReference type="NCBI Taxonomy" id="2016057"/>
    <lineage>
        <taxon>Bacteria</taxon>
        <taxon>Bacillati</taxon>
        <taxon>Cyanobacteriota</taxon>
        <taxon>Cyanophyceae</taxon>
        <taxon>Oculatellales</taxon>
        <taxon>Oculatellaceae</taxon>
        <taxon>Thermocoleostomius</taxon>
    </lineage>
</organism>
<sequence length="100" mass="12360">MQMDEQRRVRMELERIYNQPCAERKSSKGIWQRLQELWQQAIDFLSEDEPNLHYGDLDWWYFYGWQQGIHAPIFPTHANEEVKAWLEELYQLEANHSWFE</sequence>
<dbReference type="Proteomes" id="UP001163152">
    <property type="component" value="Chromosome"/>
</dbReference>
<evidence type="ECO:0000313" key="2">
    <source>
        <dbReference type="Proteomes" id="UP001163152"/>
    </source>
</evidence>
<gene>
    <name evidence="1" type="ORF">OXH18_02565</name>
</gene>
<reference evidence="1" key="1">
    <citation type="submission" date="2022-12" db="EMBL/GenBank/DDBJ databases">
        <title>Polyphasic identification of a Novel Hot-Spring Cyanobacterium Ocullathermofonsia sinensis gen nov. sp. nov. and Genomic Insights on its Adaptations to the Thermal Habitat.</title>
        <authorList>
            <person name="Daroch M."/>
            <person name="Tang J."/>
            <person name="Jiang Y."/>
        </authorList>
    </citation>
    <scope>NUCLEOTIDE SEQUENCE</scope>
    <source>
        <strain evidence="1">PKUAC-SCTA174</strain>
    </source>
</reference>
<dbReference type="EMBL" id="CP113797">
    <property type="protein sequence ID" value="WAL60900.1"/>
    <property type="molecule type" value="Genomic_DNA"/>
</dbReference>
<evidence type="ECO:0000313" key="1">
    <source>
        <dbReference type="EMBL" id="WAL60900.1"/>
    </source>
</evidence>
<dbReference type="KEGG" id="tsin:OXH18_02565"/>